<dbReference type="AlphaFoldDB" id="A0A1I8FHF4"/>
<protein>
    <submittedName>
        <fullName evidence="3">HA domain-containing protein</fullName>
    </submittedName>
</protein>
<dbReference type="PANTHER" id="PTHR11824">
    <property type="entry name" value="VOLTAGE-DEPENDENT CALCIUM CHANNEL BETA SUBUNIT"/>
    <property type="match status" value="1"/>
</dbReference>
<accession>A0A1I8FHF4</accession>
<feature type="compositionally biased region" description="Basic residues" evidence="1">
    <location>
        <begin position="178"/>
        <end position="193"/>
    </location>
</feature>
<dbReference type="Gene3D" id="3.40.50.300">
    <property type="entry name" value="P-loop containing nucleotide triphosphate hydrolases"/>
    <property type="match status" value="1"/>
</dbReference>
<name>A0A1I8FHF4_9PLAT</name>
<keyword evidence="2" id="KW-1185">Reference proteome</keyword>
<evidence type="ECO:0000256" key="1">
    <source>
        <dbReference type="SAM" id="MobiDB-lite"/>
    </source>
</evidence>
<dbReference type="InterPro" id="IPR027417">
    <property type="entry name" value="P-loop_NTPase"/>
</dbReference>
<feature type="compositionally biased region" description="Low complexity" evidence="1">
    <location>
        <begin position="194"/>
        <end position="211"/>
    </location>
</feature>
<organism evidence="2 3">
    <name type="scientific">Macrostomum lignano</name>
    <dbReference type="NCBI Taxonomy" id="282301"/>
    <lineage>
        <taxon>Eukaryota</taxon>
        <taxon>Metazoa</taxon>
        <taxon>Spiralia</taxon>
        <taxon>Lophotrochozoa</taxon>
        <taxon>Platyhelminthes</taxon>
        <taxon>Rhabditophora</taxon>
        <taxon>Macrostomorpha</taxon>
        <taxon>Macrostomida</taxon>
        <taxon>Macrostomidae</taxon>
        <taxon>Macrostomum</taxon>
    </lineage>
</organism>
<feature type="region of interest" description="Disordered" evidence="1">
    <location>
        <begin position="177"/>
        <end position="251"/>
    </location>
</feature>
<reference evidence="3" key="1">
    <citation type="submission" date="2016-11" db="UniProtKB">
        <authorList>
            <consortium name="WormBaseParasite"/>
        </authorList>
    </citation>
    <scope>IDENTIFICATION</scope>
</reference>
<sequence>AATHPSRAPLVDVAEEIADRQHSDSLACGRNNRTEAISQEEGTEVQQEIIESIFELARTLQLCGCSELRHPINHPGQLAKTSLGSNCCLFENQFAQSRGKSQTRSMTPTAEAAEKRSSASAVKLTFYNATTKTNWRMRCEHLLEYLEAYWRATHPPSMLSKLNDFLAMSGQVHSWRSNQHHQHMLHHQHHQHHQQQQGGSATSKWAASSAAELPRRRQGRRAVERRSRGLPERPAAAGGPGGQQHPQQQRS</sequence>
<evidence type="ECO:0000313" key="2">
    <source>
        <dbReference type="Proteomes" id="UP000095280"/>
    </source>
</evidence>
<dbReference type="WBParaSite" id="maker-unitig_34974-snap-gene-0.1-mRNA-1">
    <property type="protein sequence ID" value="maker-unitig_34974-snap-gene-0.1-mRNA-1"/>
    <property type="gene ID" value="maker-unitig_34974-snap-gene-0.1"/>
</dbReference>
<feature type="compositionally biased region" description="Basic and acidic residues" evidence="1">
    <location>
        <begin position="221"/>
        <end position="231"/>
    </location>
</feature>
<evidence type="ECO:0000313" key="3">
    <source>
        <dbReference type="WBParaSite" id="maker-unitig_34974-snap-gene-0.1-mRNA-1"/>
    </source>
</evidence>
<dbReference type="Proteomes" id="UP000095280">
    <property type="component" value="Unplaced"/>
</dbReference>
<proteinExistence type="predicted"/>